<keyword evidence="2 7" id="KW-0808">Transferase</keyword>
<comment type="similarity">
    <text evidence="7">Belongs to the DHHC palmitoyltransferase family.</text>
</comment>
<dbReference type="GO" id="GO:0016020">
    <property type="term" value="C:membrane"/>
    <property type="evidence" value="ECO:0007669"/>
    <property type="project" value="UniProtKB-SubCell"/>
</dbReference>
<keyword evidence="4 7" id="KW-1133">Transmembrane helix</keyword>
<evidence type="ECO:0000256" key="4">
    <source>
        <dbReference type="ARBA" id="ARBA00022989"/>
    </source>
</evidence>
<evidence type="ECO:0000256" key="3">
    <source>
        <dbReference type="ARBA" id="ARBA00022692"/>
    </source>
</evidence>
<comment type="domain">
    <text evidence="7">The DHHC domain is required for palmitoyltransferase activity.</text>
</comment>
<evidence type="ECO:0000256" key="2">
    <source>
        <dbReference type="ARBA" id="ARBA00022679"/>
    </source>
</evidence>
<keyword evidence="5 7" id="KW-0472">Membrane</keyword>
<name>A0A7S2WS54_9STRA</name>
<feature type="region of interest" description="Disordered" evidence="8">
    <location>
        <begin position="266"/>
        <end position="317"/>
    </location>
</feature>
<reference evidence="10" key="1">
    <citation type="submission" date="2021-01" db="EMBL/GenBank/DDBJ databases">
        <authorList>
            <person name="Corre E."/>
            <person name="Pelletier E."/>
            <person name="Niang G."/>
            <person name="Scheremetjew M."/>
            <person name="Finn R."/>
            <person name="Kale V."/>
            <person name="Holt S."/>
            <person name="Cochrane G."/>
            <person name="Meng A."/>
            <person name="Brown T."/>
            <person name="Cohen L."/>
        </authorList>
    </citation>
    <scope>NUCLEOTIDE SEQUENCE</scope>
    <source>
        <strain evidence="10">CCMP1243</strain>
    </source>
</reference>
<dbReference type="PANTHER" id="PTHR22883:SF405">
    <property type="entry name" value="PALMITOYLTRANSFERASE"/>
    <property type="match status" value="1"/>
</dbReference>
<dbReference type="InterPro" id="IPR039859">
    <property type="entry name" value="PFA4/ZDH16/20/ERF2-like"/>
</dbReference>
<feature type="transmembrane region" description="Helical" evidence="7">
    <location>
        <begin position="27"/>
        <end position="48"/>
    </location>
</feature>
<proteinExistence type="inferred from homology"/>
<dbReference type="InterPro" id="IPR001594">
    <property type="entry name" value="Palmitoyltrfase_DHHC"/>
</dbReference>
<evidence type="ECO:0000313" key="10">
    <source>
        <dbReference type="EMBL" id="CAD9702926.1"/>
    </source>
</evidence>
<sequence length="317" mass="35192">MEASSAPFFGTQEGSTVWLNYRDPPGLVMASISWILIIFSAFAVNFLVLEFDYSLAWIVIYDICTFLCLVAHLKTMMADPGAVPKRARPLASARNAGIPETICGRCDAYKPPRSHHCRICGRCIVRMDHHCPWMNNCIGAKNQKHFFLFLIYASIQCVIALVVPLVRITTCSTHCFPGLTTHFSIAVVVIALLVLIFVSSMIYNQVYAIMTGIGTIDRMKRRARTFHLMPLDWSDVFGMDNWLLWPVPIDPTFEEEDQVLGYTRLFTDPGDRSLQPKSPREADENEDTKEEVQAGGTGSGEDGVGGAADGGGMDMDP</sequence>
<gene>
    <name evidence="10" type="ORF">RMAR1173_LOCUS15897</name>
</gene>
<evidence type="ECO:0000256" key="8">
    <source>
        <dbReference type="SAM" id="MobiDB-lite"/>
    </source>
</evidence>
<comment type="subcellular location">
    <subcellularLocation>
        <location evidence="1">Membrane</location>
        <topology evidence="1">Multi-pass membrane protein</topology>
    </subcellularLocation>
</comment>
<dbReference type="GO" id="GO:0005783">
    <property type="term" value="C:endoplasmic reticulum"/>
    <property type="evidence" value="ECO:0007669"/>
    <property type="project" value="TreeGrafter"/>
</dbReference>
<evidence type="ECO:0000256" key="5">
    <source>
        <dbReference type="ARBA" id="ARBA00023136"/>
    </source>
</evidence>
<evidence type="ECO:0000256" key="6">
    <source>
        <dbReference type="ARBA" id="ARBA00023315"/>
    </source>
</evidence>
<evidence type="ECO:0000256" key="7">
    <source>
        <dbReference type="RuleBase" id="RU079119"/>
    </source>
</evidence>
<keyword evidence="6 7" id="KW-0012">Acyltransferase</keyword>
<feature type="transmembrane region" description="Helical" evidence="7">
    <location>
        <begin position="146"/>
        <end position="163"/>
    </location>
</feature>
<evidence type="ECO:0000259" key="9">
    <source>
        <dbReference type="Pfam" id="PF01529"/>
    </source>
</evidence>
<dbReference type="GO" id="GO:0019706">
    <property type="term" value="F:protein-cysteine S-palmitoyltransferase activity"/>
    <property type="evidence" value="ECO:0007669"/>
    <property type="project" value="UniProtKB-EC"/>
</dbReference>
<evidence type="ECO:0000256" key="1">
    <source>
        <dbReference type="ARBA" id="ARBA00004141"/>
    </source>
</evidence>
<feature type="transmembrane region" description="Helical" evidence="7">
    <location>
        <begin position="183"/>
        <end position="203"/>
    </location>
</feature>
<feature type="domain" description="Palmitoyltransferase DHHC" evidence="9">
    <location>
        <begin position="100"/>
        <end position="221"/>
    </location>
</feature>
<dbReference type="Pfam" id="PF01529">
    <property type="entry name" value="DHHC"/>
    <property type="match status" value="1"/>
</dbReference>
<accession>A0A7S2WS54</accession>
<dbReference type="PROSITE" id="PS50216">
    <property type="entry name" value="DHHC"/>
    <property type="match status" value="1"/>
</dbReference>
<dbReference type="PANTHER" id="PTHR22883">
    <property type="entry name" value="ZINC FINGER DHHC DOMAIN CONTAINING PROTEIN"/>
    <property type="match status" value="1"/>
</dbReference>
<dbReference type="GO" id="GO:0005794">
    <property type="term" value="C:Golgi apparatus"/>
    <property type="evidence" value="ECO:0007669"/>
    <property type="project" value="TreeGrafter"/>
</dbReference>
<dbReference type="GO" id="GO:0006612">
    <property type="term" value="P:protein targeting to membrane"/>
    <property type="evidence" value="ECO:0007669"/>
    <property type="project" value="TreeGrafter"/>
</dbReference>
<comment type="catalytic activity">
    <reaction evidence="7">
        <text>L-cysteinyl-[protein] + hexadecanoyl-CoA = S-hexadecanoyl-L-cysteinyl-[protein] + CoA</text>
        <dbReference type="Rhea" id="RHEA:36683"/>
        <dbReference type="Rhea" id="RHEA-COMP:10131"/>
        <dbReference type="Rhea" id="RHEA-COMP:11032"/>
        <dbReference type="ChEBI" id="CHEBI:29950"/>
        <dbReference type="ChEBI" id="CHEBI:57287"/>
        <dbReference type="ChEBI" id="CHEBI:57379"/>
        <dbReference type="ChEBI" id="CHEBI:74151"/>
        <dbReference type="EC" id="2.3.1.225"/>
    </reaction>
</comment>
<protein>
    <recommendedName>
        <fullName evidence="7">Palmitoyltransferase</fullName>
        <ecNumber evidence="7">2.3.1.225</ecNumber>
    </recommendedName>
</protein>
<feature type="compositionally biased region" description="Gly residues" evidence="8">
    <location>
        <begin position="295"/>
        <end position="317"/>
    </location>
</feature>
<dbReference type="EC" id="2.3.1.225" evidence="7"/>
<dbReference type="AlphaFoldDB" id="A0A7S2WS54"/>
<organism evidence="10">
    <name type="scientific">Rhizochromulina marina</name>
    <dbReference type="NCBI Taxonomy" id="1034831"/>
    <lineage>
        <taxon>Eukaryota</taxon>
        <taxon>Sar</taxon>
        <taxon>Stramenopiles</taxon>
        <taxon>Ochrophyta</taxon>
        <taxon>Dictyochophyceae</taxon>
        <taxon>Rhizochromulinales</taxon>
        <taxon>Rhizochromulina</taxon>
    </lineage>
</organism>
<keyword evidence="3 7" id="KW-0812">Transmembrane</keyword>
<dbReference type="EMBL" id="HBHJ01024112">
    <property type="protein sequence ID" value="CAD9702926.1"/>
    <property type="molecule type" value="Transcribed_RNA"/>
</dbReference>